<dbReference type="Pfam" id="PF00583">
    <property type="entry name" value="Acetyltransf_1"/>
    <property type="match status" value="1"/>
</dbReference>
<proteinExistence type="predicted"/>
<reference evidence="3 4" key="1">
    <citation type="submission" date="2018-03" db="EMBL/GenBank/DDBJ databases">
        <title>Genome sequencing of Ottowia sp.</title>
        <authorList>
            <person name="Kim S.-J."/>
            <person name="Heo J."/>
            <person name="Kwon S.-W."/>
        </authorList>
    </citation>
    <scope>NUCLEOTIDE SEQUENCE [LARGE SCALE GENOMIC DNA]</scope>
    <source>
        <strain evidence="3 4">KADR8-3</strain>
    </source>
</reference>
<dbReference type="PROSITE" id="PS51186">
    <property type="entry name" value="GNAT"/>
    <property type="match status" value="1"/>
</dbReference>
<dbReference type="Proteomes" id="UP000239709">
    <property type="component" value="Chromosome"/>
</dbReference>
<dbReference type="Gene3D" id="3.40.630.30">
    <property type="match status" value="1"/>
</dbReference>
<dbReference type="PANTHER" id="PTHR13947">
    <property type="entry name" value="GNAT FAMILY N-ACETYLTRANSFERASE"/>
    <property type="match status" value="1"/>
</dbReference>
<evidence type="ECO:0000313" key="3">
    <source>
        <dbReference type="EMBL" id="AVO35301.1"/>
    </source>
</evidence>
<evidence type="ECO:0000313" key="4">
    <source>
        <dbReference type="Proteomes" id="UP000239709"/>
    </source>
</evidence>
<sequence>MSPMSAPTLRLLQTADLPAYKVLRDTGLLHDPQAFTSDYETTHAQPASAYGTRLGQPPQDHFTLGAFAAPVGDAPPELIGAVVCEREARRKVRHQASLLGMVVAPHARGQGVGRALLAAFDTLARQLPGLEQIVLSVTASNLAAVRLYEQAGFQRYGLLAKALKIGDTYYDKALMARTL</sequence>
<gene>
    <name evidence="3" type="ORF">C6570_14485</name>
</gene>
<keyword evidence="1 3" id="KW-0808">Transferase</keyword>
<feature type="domain" description="N-acetyltransferase" evidence="2">
    <location>
        <begin position="7"/>
        <end position="179"/>
    </location>
</feature>
<organism evidence="3 4">
    <name type="scientific">Ottowia oryzae</name>
    <dbReference type="NCBI Taxonomy" id="2109914"/>
    <lineage>
        <taxon>Bacteria</taxon>
        <taxon>Pseudomonadati</taxon>
        <taxon>Pseudomonadota</taxon>
        <taxon>Betaproteobacteria</taxon>
        <taxon>Burkholderiales</taxon>
        <taxon>Comamonadaceae</taxon>
        <taxon>Ottowia</taxon>
    </lineage>
</organism>
<keyword evidence="4" id="KW-1185">Reference proteome</keyword>
<dbReference type="SUPFAM" id="SSF55729">
    <property type="entry name" value="Acyl-CoA N-acyltransferases (Nat)"/>
    <property type="match status" value="1"/>
</dbReference>
<dbReference type="InterPro" id="IPR050769">
    <property type="entry name" value="NAT_camello-type"/>
</dbReference>
<dbReference type="PANTHER" id="PTHR13947:SF37">
    <property type="entry name" value="LD18367P"/>
    <property type="match status" value="1"/>
</dbReference>
<dbReference type="EMBL" id="CP027666">
    <property type="protein sequence ID" value="AVO35301.1"/>
    <property type="molecule type" value="Genomic_DNA"/>
</dbReference>
<dbReference type="AlphaFoldDB" id="A0A2S0MHS8"/>
<dbReference type="InterPro" id="IPR000182">
    <property type="entry name" value="GNAT_dom"/>
</dbReference>
<evidence type="ECO:0000259" key="2">
    <source>
        <dbReference type="PROSITE" id="PS51186"/>
    </source>
</evidence>
<protein>
    <submittedName>
        <fullName evidence="3">N-acetyltransferase</fullName>
    </submittedName>
</protein>
<accession>A0A2S0MHS8</accession>
<dbReference type="InterPro" id="IPR016181">
    <property type="entry name" value="Acyl_CoA_acyltransferase"/>
</dbReference>
<dbReference type="OrthoDB" id="9799092at2"/>
<name>A0A2S0MHS8_9BURK</name>
<dbReference type="CDD" id="cd04301">
    <property type="entry name" value="NAT_SF"/>
    <property type="match status" value="1"/>
</dbReference>
<evidence type="ECO:0000256" key="1">
    <source>
        <dbReference type="ARBA" id="ARBA00022679"/>
    </source>
</evidence>
<dbReference type="GO" id="GO:0008080">
    <property type="term" value="F:N-acetyltransferase activity"/>
    <property type="evidence" value="ECO:0007669"/>
    <property type="project" value="InterPro"/>
</dbReference>
<dbReference type="KEGG" id="otk:C6570_14485"/>